<evidence type="ECO:0000313" key="2">
    <source>
        <dbReference type="Proteomes" id="UP000471381"/>
    </source>
</evidence>
<accession>A0A6N9TD01</accession>
<comment type="caution">
    <text evidence="1">The sequence shown here is derived from an EMBL/GenBank/DDBJ whole genome shotgun (WGS) entry which is preliminary data.</text>
</comment>
<name>A0A6N9TD01_9ALTE</name>
<dbReference type="AlphaFoldDB" id="A0A6N9TD01"/>
<proteinExistence type="predicted"/>
<reference evidence="1 2" key="1">
    <citation type="submission" date="2020-01" db="EMBL/GenBank/DDBJ databases">
        <title>Genomes of bacteria type strains.</title>
        <authorList>
            <person name="Chen J."/>
            <person name="Zhu S."/>
            <person name="Yang J."/>
        </authorList>
    </citation>
    <scope>NUCLEOTIDE SEQUENCE [LARGE SCALE GENOMIC DNA]</scope>
    <source>
        <strain evidence="1 2">LMG 24078</strain>
    </source>
</reference>
<dbReference type="Proteomes" id="UP000471381">
    <property type="component" value="Unassembled WGS sequence"/>
</dbReference>
<dbReference type="RefSeq" id="WP_163105704.1">
    <property type="nucleotide sequence ID" value="NZ_JAAAWO010000003.1"/>
</dbReference>
<dbReference type="EMBL" id="JAAAWO010000003">
    <property type="protein sequence ID" value="NDW15167.1"/>
    <property type="molecule type" value="Genomic_DNA"/>
</dbReference>
<evidence type="ECO:0008006" key="3">
    <source>
        <dbReference type="Google" id="ProtNLM"/>
    </source>
</evidence>
<sequence>MMIAWYDRFRGRLVKQLPEQITSERYTAQETCVFNGHSKIQPADPLVNDGTDKFQIEHQLGSFVKNEKSEQLETELEIIESAIFAYQEANDLGKDSSFLIPDKLLARFELTKFEELLVDVLRKGHLQEIAIRPRMELVYEEHLVPISRAKKIAGSANAHLASHSECWQTRTLTGVIPKKILALESEDQLNIYENRVFVKLLENIERYLVKRILEVERLEQIFQQAMSFQNAEGIYFELRDSIFTLWGEGFSDDEQADDAAMQGIATLELLTKMLKKVRTLQHSGLYLSLTNKVHVPLKLNMTNVLSHDQHYRHVARLWNSWLDTQQANNLDPKQIFERNKKLANAYSQYCCDLVKRTLHELGFKESSPNYFERNGNQTVYLELTDASEIVLKSPEQNLSFVPCFNSHIDQSDIELMESYQRVLLSIDADEATGEHNLCASPINFYSLEQLAILISKWLASQVVQALGNTLSRVPSALIRFLESINTRRHWQLEGNSVTMIKPFIDVKPRLLDFKEGHKQDVSIAKAIDAVMEAAERFEELLYCPCCGAKADEEQWVSRDYNCFAIRNSNCNHVWEVNRKADGNKVLKVLPNKALGSNVLDDVKRIGRFSISVNTS</sequence>
<evidence type="ECO:0000313" key="1">
    <source>
        <dbReference type="EMBL" id="NDW15167.1"/>
    </source>
</evidence>
<keyword evidence="2" id="KW-1185">Reference proteome</keyword>
<protein>
    <recommendedName>
        <fullName evidence="3">DUF2357 domain-containing protein</fullName>
    </recommendedName>
</protein>
<organism evidence="1 2">
    <name type="scientific">Alteromonas genovensis</name>
    <dbReference type="NCBI Taxonomy" id="471225"/>
    <lineage>
        <taxon>Bacteria</taxon>
        <taxon>Pseudomonadati</taxon>
        <taxon>Pseudomonadota</taxon>
        <taxon>Gammaproteobacteria</taxon>
        <taxon>Alteromonadales</taxon>
        <taxon>Alteromonadaceae</taxon>
        <taxon>Alteromonas/Salinimonas group</taxon>
        <taxon>Alteromonas</taxon>
    </lineage>
</organism>
<gene>
    <name evidence="1" type="ORF">GTQ48_06500</name>
</gene>